<evidence type="ECO:0000256" key="1">
    <source>
        <dbReference type="SAM" id="Phobius"/>
    </source>
</evidence>
<dbReference type="RefSeq" id="XP_026624718.1">
    <property type="nucleotide sequence ID" value="XM_026776047.1"/>
</dbReference>
<dbReference type="EMBL" id="KZ852053">
    <property type="protein sequence ID" value="RDH31696.1"/>
    <property type="molecule type" value="Genomic_DNA"/>
</dbReference>
<dbReference type="GeneID" id="38144403"/>
<keyword evidence="3" id="KW-1185">Reference proteome</keyword>
<feature type="transmembrane region" description="Helical" evidence="1">
    <location>
        <begin position="105"/>
        <end position="126"/>
    </location>
</feature>
<dbReference type="Proteomes" id="UP000253729">
    <property type="component" value="Unassembled WGS sequence"/>
</dbReference>
<feature type="transmembrane region" description="Helical" evidence="1">
    <location>
        <begin position="74"/>
        <end position="93"/>
    </location>
</feature>
<accession>A0A3F3PZ94</accession>
<reference evidence="2 3" key="1">
    <citation type="submission" date="2018-07" db="EMBL/GenBank/DDBJ databases">
        <title>The genomes of Aspergillus section Nigri reveals drivers in fungal speciation.</title>
        <authorList>
            <consortium name="DOE Joint Genome Institute"/>
            <person name="Vesth T.C."/>
            <person name="Nybo J."/>
            <person name="Theobald S."/>
            <person name="Brandl J."/>
            <person name="Frisvad J.C."/>
            <person name="Nielsen K.F."/>
            <person name="Lyhne E.K."/>
            <person name="Kogle M.E."/>
            <person name="Kuo A."/>
            <person name="Riley R."/>
            <person name="Clum A."/>
            <person name="Nolan M."/>
            <person name="Lipzen A."/>
            <person name="Salamov A."/>
            <person name="Henrissat B."/>
            <person name="Wiebenga A."/>
            <person name="De vries R.P."/>
            <person name="Grigoriev I.V."/>
            <person name="Mortensen U.H."/>
            <person name="Andersen M.R."/>
            <person name="Baker S.E."/>
        </authorList>
    </citation>
    <scope>NUCLEOTIDE SEQUENCE [LARGE SCALE GENOMIC DNA]</scope>
    <source>
        <strain evidence="2 3">CBS 139.54b</strain>
    </source>
</reference>
<sequence>MMTLLPLLFFFFLLLSPFLFPVIVIVAGLPDLDCLALGTWYMGMFPFSTFLILFEGLSHHFPVHVCFSGKKERFLFDFFFLFLFQTHSSPFSYLYGYLMQRERNIVYYSSSTICLLYSFFPPSALCKK</sequence>
<organism evidence="2 3">
    <name type="scientific">Aspergillus welwitschiae</name>
    <dbReference type="NCBI Taxonomy" id="1341132"/>
    <lineage>
        <taxon>Eukaryota</taxon>
        <taxon>Fungi</taxon>
        <taxon>Dikarya</taxon>
        <taxon>Ascomycota</taxon>
        <taxon>Pezizomycotina</taxon>
        <taxon>Eurotiomycetes</taxon>
        <taxon>Eurotiomycetidae</taxon>
        <taxon>Eurotiales</taxon>
        <taxon>Aspergillaceae</taxon>
        <taxon>Aspergillus</taxon>
        <taxon>Aspergillus subgen. Circumdati</taxon>
    </lineage>
</organism>
<dbReference type="AlphaFoldDB" id="A0A3F3PZ94"/>
<keyword evidence="1" id="KW-0472">Membrane</keyword>
<keyword evidence="1" id="KW-0812">Transmembrane</keyword>
<proteinExistence type="predicted"/>
<protein>
    <submittedName>
        <fullName evidence="2">Uncharacterized protein</fullName>
    </submittedName>
</protein>
<evidence type="ECO:0000313" key="2">
    <source>
        <dbReference type="EMBL" id="RDH31696.1"/>
    </source>
</evidence>
<name>A0A3F3PZ94_9EURO</name>
<feature type="transmembrane region" description="Helical" evidence="1">
    <location>
        <begin position="37"/>
        <end position="54"/>
    </location>
</feature>
<evidence type="ECO:0000313" key="3">
    <source>
        <dbReference type="Proteomes" id="UP000253729"/>
    </source>
</evidence>
<gene>
    <name evidence="2" type="ORF">BDQ94DRAFT_55823</name>
</gene>
<keyword evidence="1" id="KW-1133">Transmembrane helix</keyword>